<dbReference type="GO" id="GO:0046872">
    <property type="term" value="F:metal ion binding"/>
    <property type="evidence" value="ECO:0007669"/>
    <property type="project" value="UniProtKB-KW"/>
</dbReference>
<evidence type="ECO:0000256" key="8">
    <source>
        <dbReference type="SAM" id="Phobius"/>
    </source>
</evidence>
<sequence>MREYLLVVLVALATTYLCVPAMRAIAVRTGAYTPVRSRDVHTVPIPRLGGVAILMGYAAATLLAWRLPFLSQVFETRELVGVLAAGAVVCLVGAIDDVRDLDPATKLGGQLLAAGIMAFSGVQFFSLPLGVVTVLPAPVLVVLTIFVVVLATNAVNFIDGLDGLAAGTVAIAAGSFFVYSYLISASYNPPNVFSSATFISAAMLGCCLGFLPHNFFPARLFMGDSGALLLGLLLAAATISTTGAVNPSQVSDNPVAATILPLLVPIAIMLLPLLDVLFAVVRRTARGQSPFHPDAQHLHHRMLRIGHGHRRAVLLLWWWAFVVAAGSVSFVVMPAELASVGVLALLAVAVVLTAWLPRFSRPGHRPKTFDRQGRRLDA</sequence>
<evidence type="ECO:0000256" key="2">
    <source>
        <dbReference type="ARBA" id="ARBA00022475"/>
    </source>
</evidence>
<dbReference type="InterPro" id="IPR018480">
    <property type="entry name" value="PNAcMuramoyl-5peptid_Trfase_CS"/>
</dbReference>
<keyword evidence="3 9" id="KW-0808">Transferase</keyword>
<dbReference type="GO" id="GO:0009103">
    <property type="term" value="P:lipopolysaccharide biosynthetic process"/>
    <property type="evidence" value="ECO:0007669"/>
    <property type="project" value="TreeGrafter"/>
</dbReference>
<dbReference type="RefSeq" id="WP_068277857.1">
    <property type="nucleotide sequence ID" value="NZ_LQZG01000005.1"/>
</dbReference>
<feature type="transmembrane region" description="Helical" evidence="8">
    <location>
        <begin position="131"/>
        <end position="151"/>
    </location>
</feature>
<dbReference type="GO" id="GO:0016780">
    <property type="term" value="F:phosphotransferase activity, for other substituted phosphate groups"/>
    <property type="evidence" value="ECO:0007669"/>
    <property type="project" value="InterPro"/>
</dbReference>
<comment type="cofactor">
    <cofactor evidence="7">
        <name>Mg(2+)</name>
        <dbReference type="ChEBI" id="CHEBI:18420"/>
    </cofactor>
</comment>
<evidence type="ECO:0000256" key="4">
    <source>
        <dbReference type="ARBA" id="ARBA00022692"/>
    </source>
</evidence>
<evidence type="ECO:0000256" key="3">
    <source>
        <dbReference type="ARBA" id="ARBA00022679"/>
    </source>
</evidence>
<dbReference type="PANTHER" id="PTHR22926">
    <property type="entry name" value="PHOSPHO-N-ACETYLMURAMOYL-PENTAPEPTIDE-TRANSFERASE"/>
    <property type="match status" value="1"/>
</dbReference>
<feature type="transmembrane region" description="Helical" evidence="8">
    <location>
        <begin position="163"/>
        <end position="183"/>
    </location>
</feature>
<feature type="transmembrane region" description="Helical" evidence="8">
    <location>
        <begin position="227"/>
        <end position="245"/>
    </location>
</feature>
<feature type="transmembrane region" description="Helical" evidence="8">
    <location>
        <begin position="48"/>
        <end position="67"/>
    </location>
</feature>
<dbReference type="GO" id="GO:0071555">
    <property type="term" value="P:cell wall organization"/>
    <property type="evidence" value="ECO:0007669"/>
    <property type="project" value="TreeGrafter"/>
</dbReference>
<dbReference type="PROSITE" id="PS01348">
    <property type="entry name" value="MRAY_2"/>
    <property type="match status" value="1"/>
</dbReference>
<evidence type="ECO:0000313" key="10">
    <source>
        <dbReference type="Proteomes" id="UP000076976"/>
    </source>
</evidence>
<dbReference type="GO" id="GO:0044038">
    <property type="term" value="P:cell wall macromolecule biosynthetic process"/>
    <property type="evidence" value="ECO:0007669"/>
    <property type="project" value="TreeGrafter"/>
</dbReference>
<feature type="binding site" evidence="7">
    <location>
        <position position="224"/>
    </location>
    <ligand>
        <name>Mg(2+)</name>
        <dbReference type="ChEBI" id="CHEBI:18420"/>
    </ligand>
</feature>
<feature type="transmembrane region" description="Helical" evidence="8">
    <location>
        <begin position="257"/>
        <end position="281"/>
    </location>
</feature>
<keyword evidence="2" id="KW-1003">Cell membrane</keyword>
<feature type="transmembrane region" description="Helical" evidence="8">
    <location>
        <begin position="79"/>
        <end position="95"/>
    </location>
</feature>
<keyword evidence="5 8" id="KW-1133">Transmembrane helix</keyword>
<dbReference type="EMBL" id="LQZG01000005">
    <property type="protein sequence ID" value="OAB86211.1"/>
    <property type="molecule type" value="Genomic_DNA"/>
</dbReference>
<comment type="caution">
    <text evidence="9">The sequence shown here is derived from an EMBL/GenBank/DDBJ whole genome shotgun (WGS) entry which is preliminary data.</text>
</comment>
<evidence type="ECO:0000256" key="5">
    <source>
        <dbReference type="ARBA" id="ARBA00022989"/>
    </source>
</evidence>
<dbReference type="CDD" id="cd06853">
    <property type="entry name" value="GT_WecA_like"/>
    <property type="match status" value="1"/>
</dbReference>
<evidence type="ECO:0000256" key="1">
    <source>
        <dbReference type="ARBA" id="ARBA00004651"/>
    </source>
</evidence>
<dbReference type="InterPro" id="IPR000715">
    <property type="entry name" value="Glycosyl_transferase_4"/>
</dbReference>
<evidence type="ECO:0000313" key="9">
    <source>
        <dbReference type="EMBL" id="OAB86211.1"/>
    </source>
</evidence>
<evidence type="ECO:0000256" key="7">
    <source>
        <dbReference type="PIRSR" id="PIRSR600715-1"/>
    </source>
</evidence>
<dbReference type="AlphaFoldDB" id="A0A176Q942"/>
<organism evidence="9 10">
    <name type="scientific">Janibacter melonis</name>
    <dbReference type="NCBI Taxonomy" id="262209"/>
    <lineage>
        <taxon>Bacteria</taxon>
        <taxon>Bacillati</taxon>
        <taxon>Actinomycetota</taxon>
        <taxon>Actinomycetes</taxon>
        <taxon>Micrococcales</taxon>
        <taxon>Intrasporangiaceae</taxon>
        <taxon>Janibacter</taxon>
    </lineage>
</organism>
<feature type="transmembrane region" description="Helical" evidence="8">
    <location>
        <begin position="6"/>
        <end position="27"/>
    </location>
</feature>
<name>A0A176Q942_9MICO</name>
<dbReference type="Pfam" id="PF00953">
    <property type="entry name" value="Glycos_transf_4"/>
    <property type="match status" value="1"/>
</dbReference>
<evidence type="ECO:0000256" key="6">
    <source>
        <dbReference type="ARBA" id="ARBA00023136"/>
    </source>
</evidence>
<proteinExistence type="predicted"/>
<feature type="binding site" evidence="7">
    <location>
        <position position="156"/>
    </location>
    <ligand>
        <name>Mg(2+)</name>
        <dbReference type="ChEBI" id="CHEBI:18420"/>
    </ligand>
</feature>
<comment type="subcellular location">
    <subcellularLocation>
        <location evidence="1">Cell membrane</location>
        <topology evidence="1">Multi-pass membrane protein</topology>
    </subcellularLocation>
</comment>
<gene>
    <name evidence="9" type="ORF">AWH69_15045</name>
</gene>
<keyword evidence="6 8" id="KW-0472">Membrane</keyword>
<accession>A0A176Q942</accession>
<feature type="transmembrane region" description="Helical" evidence="8">
    <location>
        <begin position="338"/>
        <end position="357"/>
    </location>
</feature>
<feature type="transmembrane region" description="Helical" evidence="8">
    <location>
        <begin position="312"/>
        <end position="332"/>
    </location>
</feature>
<protein>
    <submittedName>
        <fullName evidence="9">UDP-N-acetylmuramyl pentapeptide phosphotransferase</fullName>
    </submittedName>
</protein>
<keyword evidence="10" id="KW-1185">Reference proteome</keyword>
<keyword evidence="4 8" id="KW-0812">Transmembrane</keyword>
<keyword evidence="7" id="KW-0460">Magnesium</keyword>
<dbReference type="STRING" id="262209.AWH69_15045"/>
<dbReference type="PANTHER" id="PTHR22926:SF3">
    <property type="entry name" value="UNDECAPRENYL-PHOSPHATE ALPHA-N-ACETYLGLUCOSAMINYL 1-PHOSPHATE TRANSFERASE"/>
    <property type="match status" value="1"/>
</dbReference>
<keyword evidence="7" id="KW-0479">Metal-binding</keyword>
<dbReference type="Proteomes" id="UP000076976">
    <property type="component" value="Unassembled WGS sequence"/>
</dbReference>
<reference evidence="9 10" key="1">
    <citation type="submission" date="2016-01" db="EMBL/GenBank/DDBJ databases">
        <title>Janibacter melonis strain CD11_4 genome sequencing and assembly.</title>
        <authorList>
            <person name="Nair G.R."/>
            <person name="Kaur G."/>
            <person name="Chander A.M."/>
            <person name="Mayilraj S."/>
        </authorList>
    </citation>
    <scope>NUCLEOTIDE SEQUENCE [LARGE SCALE GENOMIC DNA]</scope>
    <source>
        <strain evidence="9 10">CD11-4</strain>
    </source>
</reference>
<dbReference type="GO" id="GO:0005886">
    <property type="term" value="C:plasma membrane"/>
    <property type="evidence" value="ECO:0007669"/>
    <property type="project" value="UniProtKB-SubCell"/>
</dbReference>
<feature type="transmembrane region" description="Helical" evidence="8">
    <location>
        <begin position="195"/>
        <end position="215"/>
    </location>
</feature>